<name>S9UC19_9TRYP</name>
<dbReference type="Pfam" id="PF06246">
    <property type="entry name" value="Isy1"/>
    <property type="match status" value="1"/>
</dbReference>
<dbReference type="InterPro" id="IPR009360">
    <property type="entry name" value="Isy1"/>
</dbReference>
<feature type="compositionally biased region" description="Polar residues" evidence="5">
    <location>
        <begin position="218"/>
        <end position="227"/>
    </location>
</feature>
<comment type="subcellular location">
    <subcellularLocation>
        <location evidence="1">Nucleus</location>
    </subcellularLocation>
</comment>
<reference evidence="6 7" key="1">
    <citation type="journal article" date="2013" name="PLoS ONE">
        <title>Predicting the Proteins of Angomonas deanei, Strigomonas culicis and Their Respective Endosymbionts Reveals New Aspects of the Trypanosomatidae Family.</title>
        <authorList>
            <person name="Motta M.C."/>
            <person name="Martins A.C."/>
            <person name="de Souza S.S."/>
            <person name="Catta-Preta C.M."/>
            <person name="Silva R."/>
            <person name="Klein C.C."/>
            <person name="de Almeida L.G."/>
            <person name="de Lima Cunha O."/>
            <person name="Ciapina L.P."/>
            <person name="Brocchi M."/>
            <person name="Colabardini A.C."/>
            <person name="de Araujo Lima B."/>
            <person name="Machado C.R."/>
            <person name="de Almeida Soares C.M."/>
            <person name="Probst C.M."/>
            <person name="de Menezes C.B."/>
            <person name="Thompson C.E."/>
            <person name="Bartholomeu D.C."/>
            <person name="Gradia D.F."/>
            <person name="Pavoni D.P."/>
            <person name="Grisard E.C."/>
            <person name="Fantinatti-Garboggini F."/>
            <person name="Marchini F.K."/>
            <person name="Rodrigues-Luiz G.F."/>
            <person name="Wagner G."/>
            <person name="Goldman G.H."/>
            <person name="Fietto J.L."/>
            <person name="Elias M.C."/>
            <person name="Goldman M.H."/>
            <person name="Sagot M.F."/>
            <person name="Pereira M."/>
            <person name="Stoco P.H."/>
            <person name="de Mendonca-Neto R.P."/>
            <person name="Teixeira S.M."/>
            <person name="Maciel T.E."/>
            <person name="de Oliveira Mendes T.A."/>
            <person name="Urmenyi T.P."/>
            <person name="de Souza W."/>
            <person name="Schenkman S."/>
            <person name="de Vasconcelos A.T."/>
        </authorList>
    </citation>
    <scope>NUCLEOTIDE SEQUENCE [LARGE SCALE GENOMIC DNA]</scope>
</reference>
<dbReference type="GO" id="GO:0000350">
    <property type="term" value="P:generation of catalytic spliceosome for second transesterification step"/>
    <property type="evidence" value="ECO:0007669"/>
    <property type="project" value="InterPro"/>
</dbReference>
<dbReference type="SUPFAM" id="SSF140102">
    <property type="entry name" value="ISY1 domain-like"/>
    <property type="match status" value="1"/>
</dbReference>
<dbReference type="PANTHER" id="PTHR13021">
    <property type="entry name" value="PRE-MRNA-SPLICING FACTOR ISY1"/>
    <property type="match status" value="1"/>
</dbReference>
<evidence type="ECO:0000256" key="5">
    <source>
        <dbReference type="SAM" id="MobiDB-lite"/>
    </source>
</evidence>
<evidence type="ECO:0000256" key="2">
    <source>
        <dbReference type="ARBA" id="ARBA00007002"/>
    </source>
</evidence>
<feature type="coiled-coil region" evidence="4">
    <location>
        <begin position="91"/>
        <end position="118"/>
    </location>
</feature>
<evidence type="ECO:0000256" key="4">
    <source>
        <dbReference type="SAM" id="Coils"/>
    </source>
</evidence>
<dbReference type="AlphaFoldDB" id="S9UC19"/>
<evidence type="ECO:0000313" key="6">
    <source>
        <dbReference type="EMBL" id="EPY28352.1"/>
    </source>
</evidence>
<dbReference type="EMBL" id="ATMH01005174">
    <property type="protein sequence ID" value="EPY28352.1"/>
    <property type="molecule type" value="Genomic_DNA"/>
</dbReference>
<feature type="region of interest" description="Disordered" evidence="5">
    <location>
        <begin position="200"/>
        <end position="228"/>
    </location>
</feature>
<keyword evidence="3" id="KW-0539">Nucleus</keyword>
<evidence type="ECO:0000256" key="1">
    <source>
        <dbReference type="ARBA" id="ARBA00004123"/>
    </source>
</evidence>
<accession>S9UC19</accession>
<dbReference type="InterPro" id="IPR029012">
    <property type="entry name" value="Helix_hairpin_bin_sf"/>
</dbReference>
<keyword evidence="7" id="KW-1185">Reference proteome</keyword>
<sequence>MQDNLKEIKGTLARASERKNTILYKHAKREREEKLLERLGVSKLPTNPVEVTDTNVIKHVIFEIKKDIGSKVAKLRNPTFYSLEKDGEKIIRQKNDEVNSLITKRVQWEKRLAFLNNEPFSHVAHKKFYFGCARQLPEGESTEQVLHESHEEEEDAEAGSDHSSLHEIEPKTADGEASASLQYAEKIKMLFSQDLDSQLMNEEKQQEAKERQRKKDNLNNGKPSPQVENLGLTLSFWNGEKLNLPDESRYKAEIIEARKKVLREKIEAARNKLL</sequence>
<organism evidence="6 7">
    <name type="scientific">Strigomonas culicis</name>
    <dbReference type="NCBI Taxonomy" id="28005"/>
    <lineage>
        <taxon>Eukaryota</taxon>
        <taxon>Discoba</taxon>
        <taxon>Euglenozoa</taxon>
        <taxon>Kinetoplastea</taxon>
        <taxon>Metakinetoplastina</taxon>
        <taxon>Trypanosomatida</taxon>
        <taxon>Trypanosomatidae</taxon>
        <taxon>Strigomonadinae</taxon>
        <taxon>Strigomonas</taxon>
    </lineage>
</organism>
<evidence type="ECO:0000256" key="3">
    <source>
        <dbReference type="ARBA" id="ARBA00023242"/>
    </source>
</evidence>
<keyword evidence="4" id="KW-0175">Coiled coil</keyword>
<dbReference type="Gene3D" id="1.10.287.660">
    <property type="entry name" value="Helix hairpin bin"/>
    <property type="match status" value="1"/>
</dbReference>
<proteinExistence type="inferred from homology"/>
<dbReference type="Proteomes" id="UP000015354">
    <property type="component" value="Unassembled WGS sequence"/>
</dbReference>
<dbReference type="GO" id="GO:0005634">
    <property type="term" value="C:nucleus"/>
    <property type="evidence" value="ECO:0007669"/>
    <property type="project" value="UniProtKB-SubCell"/>
</dbReference>
<comment type="similarity">
    <text evidence="2">Belongs to the ISY1 family.</text>
</comment>
<evidence type="ECO:0000313" key="7">
    <source>
        <dbReference type="Proteomes" id="UP000015354"/>
    </source>
</evidence>
<dbReference type="InterPro" id="IPR037200">
    <property type="entry name" value="Isy1_sf"/>
</dbReference>
<protein>
    <submittedName>
        <fullName evidence="6">Pre-mRNA-splicing factor ISY1</fullName>
    </submittedName>
</protein>
<feature type="region of interest" description="Disordered" evidence="5">
    <location>
        <begin position="140"/>
        <end position="164"/>
    </location>
</feature>
<gene>
    <name evidence="6" type="ORF">STCU_05174</name>
</gene>
<comment type="caution">
    <text evidence="6">The sequence shown here is derived from an EMBL/GenBank/DDBJ whole genome shotgun (WGS) entry which is preliminary data.</text>
</comment>
<dbReference type="OrthoDB" id="1739576at2759"/>
<feature type="compositionally biased region" description="Basic and acidic residues" evidence="5">
    <location>
        <begin position="201"/>
        <end position="217"/>
    </location>
</feature>